<dbReference type="PROSITE" id="PS50850">
    <property type="entry name" value="MFS"/>
    <property type="match status" value="1"/>
</dbReference>
<evidence type="ECO:0000256" key="5">
    <source>
        <dbReference type="ARBA" id="ARBA00023136"/>
    </source>
</evidence>
<keyword evidence="5 7" id="KW-0472">Membrane</keyword>
<feature type="transmembrane region" description="Helical" evidence="7">
    <location>
        <begin position="121"/>
        <end position="143"/>
    </location>
</feature>
<dbReference type="GO" id="GO:0022857">
    <property type="term" value="F:transmembrane transporter activity"/>
    <property type="evidence" value="ECO:0007669"/>
    <property type="project" value="InterPro"/>
</dbReference>
<dbReference type="InterPro" id="IPR020846">
    <property type="entry name" value="MFS_dom"/>
</dbReference>
<protein>
    <submittedName>
        <fullName evidence="9">EmrB/QacA subfamily drug resistance transporter</fullName>
    </submittedName>
</protein>
<dbReference type="CDD" id="cd17321">
    <property type="entry name" value="MFS_MMR_MDR_like"/>
    <property type="match status" value="1"/>
</dbReference>
<organism evidence="9 10">
    <name type="scientific">Curtobacterium flaccumfaciens</name>
    <dbReference type="NCBI Taxonomy" id="2035"/>
    <lineage>
        <taxon>Bacteria</taxon>
        <taxon>Bacillati</taxon>
        <taxon>Actinomycetota</taxon>
        <taxon>Actinomycetes</taxon>
        <taxon>Micrococcales</taxon>
        <taxon>Microbacteriaceae</taxon>
        <taxon>Curtobacterium</taxon>
    </lineage>
</organism>
<dbReference type="EMBL" id="SNVW01000013">
    <property type="protein sequence ID" value="TDN42236.1"/>
    <property type="molecule type" value="Genomic_DNA"/>
</dbReference>
<feature type="transmembrane region" description="Helical" evidence="7">
    <location>
        <begin position="346"/>
        <end position="372"/>
    </location>
</feature>
<evidence type="ECO:0000313" key="10">
    <source>
        <dbReference type="Proteomes" id="UP000295764"/>
    </source>
</evidence>
<proteinExistence type="predicted"/>
<keyword evidence="4 7" id="KW-1133">Transmembrane helix</keyword>
<evidence type="ECO:0000256" key="4">
    <source>
        <dbReference type="ARBA" id="ARBA00022989"/>
    </source>
</evidence>
<gene>
    <name evidence="9" type="ORF">EDF64_11313</name>
</gene>
<feature type="transmembrane region" description="Helical" evidence="7">
    <location>
        <begin position="214"/>
        <end position="235"/>
    </location>
</feature>
<dbReference type="Proteomes" id="UP000295764">
    <property type="component" value="Unassembled WGS sequence"/>
</dbReference>
<evidence type="ECO:0000256" key="2">
    <source>
        <dbReference type="ARBA" id="ARBA00022448"/>
    </source>
</evidence>
<reference evidence="9 10" key="1">
    <citation type="submission" date="2019-03" db="EMBL/GenBank/DDBJ databases">
        <title>Genomic analyses of the natural microbiome of Caenorhabditis elegans.</title>
        <authorList>
            <person name="Samuel B."/>
        </authorList>
    </citation>
    <scope>NUCLEOTIDE SEQUENCE [LARGE SCALE GENOMIC DNA]</scope>
    <source>
        <strain evidence="9 10">JUb65</strain>
    </source>
</reference>
<dbReference type="PANTHER" id="PTHR42718">
    <property type="entry name" value="MAJOR FACILITATOR SUPERFAMILY MULTIDRUG TRANSPORTER MFSC"/>
    <property type="match status" value="1"/>
</dbReference>
<feature type="transmembrane region" description="Helical" evidence="7">
    <location>
        <begin position="38"/>
        <end position="55"/>
    </location>
</feature>
<evidence type="ECO:0000256" key="3">
    <source>
        <dbReference type="ARBA" id="ARBA00022692"/>
    </source>
</evidence>
<dbReference type="AlphaFoldDB" id="A0A4R6DCJ0"/>
<evidence type="ECO:0000259" key="8">
    <source>
        <dbReference type="PROSITE" id="PS50850"/>
    </source>
</evidence>
<feature type="transmembrane region" description="Helical" evidence="7">
    <location>
        <begin position="393"/>
        <end position="417"/>
    </location>
</feature>
<dbReference type="RefSeq" id="WP_166645770.1">
    <property type="nucleotide sequence ID" value="NZ_SNVW01000013.1"/>
</dbReference>
<sequence>MLCASSLSVVLVFISSSALLVALPDVSRDLDASALQSSWVLLSYMLTTTTLILVFGRIADLVGRRRLYIAGILVFLVASLACGFAPDAAVLLGARLVQGVGAAAIVTNTTALLTDVFPESILSLGLGLNATVAAVGQVIGPVVGGLVAESFGWRWIFLAGVPISLAGLVWSLRLIPRSTRPRSGERLDVPGSILSVATVGLLVGAVSVGGSAGWTAAPVVAMASAAVLLGTVFVWSQRRVAHPLVDPAIFRDRATITLFSAAGLCALSSYALVLLASLSFQAVGGKDAVEAALWVLPTPIGTTVAAASAGVLARKVPARTLSTIGMLLIAVGAAVLAVSLADDASYVVTAIGLGAVGVGTGVFMTPSTSALMTRVPEHRRGIANAIRSALQNAGFLFSTALGLAIATSGLSSAQQAAAYDGSLLGLPAADVQAFVDGVRAAALTFAGCAALGALIVAFGPFGPPDREAPLRPDTSGPVPGTGTSA</sequence>
<keyword evidence="2" id="KW-0813">Transport</keyword>
<dbReference type="PANTHER" id="PTHR42718:SF9">
    <property type="entry name" value="MAJOR FACILITATOR SUPERFAMILY MULTIDRUG TRANSPORTER MFSC"/>
    <property type="match status" value="1"/>
</dbReference>
<feature type="transmembrane region" description="Helical" evidence="7">
    <location>
        <begin position="320"/>
        <end position="340"/>
    </location>
</feature>
<feature type="transmembrane region" description="Helical" evidence="7">
    <location>
        <begin position="292"/>
        <end position="313"/>
    </location>
</feature>
<feature type="transmembrane region" description="Helical" evidence="7">
    <location>
        <begin position="187"/>
        <end position="208"/>
    </location>
</feature>
<dbReference type="Pfam" id="PF07690">
    <property type="entry name" value="MFS_1"/>
    <property type="match status" value="1"/>
</dbReference>
<keyword evidence="3 7" id="KW-0812">Transmembrane</keyword>
<dbReference type="Gene3D" id="1.20.1250.20">
    <property type="entry name" value="MFS general substrate transporter like domains"/>
    <property type="match status" value="1"/>
</dbReference>
<evidence type="ECO:0000256" key="1">
    <source>
        <dbReference type="ARBA" id="ARBA00004651"/>
    </source>
</evidence>
<feature type="transmembrane region" description="Helical" evidence="7">
    <location>
        <begin position="256"/>
        <end position="280"/>
    </location>
</feature>
<feature type="transmembrane region" description="Helical" evidence="7">
    <location>
        <begin position="67"/>
        <end position="86"/>
    </location>
</feature>
<comment type="caution">
    <text evidence="9">The sequence shown here is derived from an EMBL/GenBank/DDBJ whole genome shotgun (WGS) entry which is preliminary data.</text>
</comment>
<evidence type="ECO:0000256" key="6">
    <source>
        <dbReference type="SAM" id="MobiDB-lite"/>
    </source>
</evidence>
<dbReference type="Gene3D" id="1.20.1720.10">
    <property type="entry name" value="Multidrug resistance protein D"/>
    <property type="match status" value="1"/>
</dbReference>
<evidence type="ECO:0000313" key="9">
    <source>
        <dbReference type="EMBL" id="TDN42236.1"/>
    </source>
</evidence>
<accession>A0A4R6DCJ0</accession>
<comment type="subcellular location">
    <subcellularLocation>
        <location evidence="1">Cell membrane</location>
        <topology evidence="1">Multi-pass membrane protein</topology>
    </subcellularLocation>
</comment>
<feature type="transmembrane region" description="Helical" evidence="7">
    <location>
        <begin position="92"/>
        <end position="114"/>
    </location>
</feature>
<dbReference type="InterPro" id="IPR036259">
    <property type="entry name" value="MFS_trans_sf"/>
</dbReference>
<feature type="region of interest" description="Disordered" evidence="6">
    <location>
        <begin position="465"/>
        <end position="485"/>
    </location>
</feature>
<feature type="domain" description="Major facilitator superfamily (MFS) profile" evidence="8">
    <location>
        <begin position="1"/>
        <end position="464"/>
    </location>
</feature>
<dbReference type="SUPFAM" id="SSF103473">
    <property type="entry name" value="MFS general substrate transporter"/>
    <property type="match status" value="1"/>
</dbReference>
<feature type="transmembrane region" description="Helical" evidence="7">
    <location>
        <begin position="155"/>
        <end position="175"/>
    </location>
</feature>
<name>A0A4R6DCJ0_9MICO</name>
<dbReference type="InterPro" id="IPR011701">
    <property type="entry name" value="MFS"/>
</dbReference>
<evidence type="ECO:0000256" key="7">
    <source>
        <dbReference type="SAM" id="Phobius"/>
    </source>
</evidence>
<feature type="transmembrane region" description="Helical" evidence="7">
    <location>
        <begin position="437"/>
        <end position="461"/>
    </location>
</feature>
<dbReference type="GO" id="GO:0005886">
    <property type="term" value="C:plasma membrane"/>
    <property type="evidence" value="ECO:0007669"/>
    <property type="project" value="UniProtKB-SubCell"/>
</dbReference>